<dbReference type="AlphaFoldDB" id="A0A0U5KZ45"/>
<accession>A0A0U5KZ45</accession>
<proteinExistence type="predicted"/>
<gene>
    <name evidence="1" type="ORF">EM595_1391</name>
</gene>
<protein>
    <submittedName>
        <fullName evidence="1">Uncharacterized protein</fullName>
    </submittedName>
</protein>
<keyword evidence="2" id="KW-1185">Reference proteome</keyword>
<dbReference type="EMBL" id="LN907827">
    <property type="protein sequence ID" value="CUU23625.1"/>
    <property type="molecule type" value="Genomic_DNA"/>
</dbReference>
<reference evidence="2" key="1">
    <citation type="submission" date="2015-11" db="EMBL/GenBank/DDBJ databases">
        <authorList>
            <person name="Blom J."/>
        </authorList>
    </citation>
    <scope>NUCLEOTIDE SEQUENCE [LARGE SCALE GENOMIC DNA]</scope>
</reference>
<sequence>MLFIIFSDKTCCCVSVRKGAWRNRKSDKVDLF</sequence>
<dbReference type="KEGG" id="ege:EM595_1391"/>
<evidence type="ECO:0000313" key="1">
    <source>
        <dbReference type="EMBL" id="CUU23625.1"/>
    </source>
</evidence>
<dbReference type="Proteomes" id="UP000059419">
    <property type="component" value="Chromosome 1"/>
</dbReference>
<name>A0A0U5KZ45_9GAMM</name>
<organism evidence="1 2">
    <name type="scientific">Duffyella gerundensis</name>
    <dbReference type="NCBI Taxonomy" id="1619313"/>
    <lineage>
        <taxon>Bacteria</taxon>
        <taxon>Pseudomonadati</taxon>
        <taxon>Pseudomonadota</taxon>
        <taxon>Gammaproteobacteria</taxon>
        <taxon>Enterobacterales</taxon>
        <taxon>Erwiniaceae</taxon>
        <taxon>Duffyella</taxon>
    </lineage>
</organism>
<evidence type="ECO:0000313" key="2">
    <source>
        <dbReference type="Proteomes" id="UP000059419"/>
    </source>
</evidence>